<feature type="region of interest" description="Disordered" evidence="1">
    <location>
        <begin position="60"/>
        <end position="93"/>
    </location>
</feature>
<dbReference type="Proteomes" id="UP000197138">
    <property type="component" value="Unassembled WGS sequence"/>
</dbReference>
<evidence type="ECO:0000313" key="2">
    <source>
        <dbReference type="EMBL" id="OWM77933.1"/>
    </source>
</evidence>
<proteinExistence type="predicted"/>
<accession>A0A218WZ61</accession>
<gene>
    <name evidence="2" type="ORF">CDL15_Pgr018502</name>
</gene>
<evidence type="ECO:0000256" key="1">
    <source>
        <dbReference type="SAM" id="MobiDB-lite"/>
    </source>
</evidence>
<dbReference type="AlphaFoldDB" id="A0A218WZ61"/>
<organism evidence="2 3">
    <name type="scientific">Punica granatum</name>
    <name type="common">Pomegranate</name>
    <dbReference type="NCBI Taxonomy" id="22663"/>
    <lineage>
        <taxon>Eukaryota</taxon>
        <taxon>Viridiplantae</taxon>
        <taxon>Streptophyta</taxon>
        <taxon>Embryophyta</taxon>
        <taxon>Tracheophyta</taxon>
        <taxon>Spermatophyta</taxon>
        <taxon>Magnoliopsida</taxon>
        <taxon>eudicotyledons</taxon>
        <taxon>Gunneridae</taxon>
        <taxon>Pentapetalae</taxon>
        <taxon>rosids</taxon>
        <taxon>malvids</taxon>
        <taxon>Myrtales</taxon>
        <taxon>Lythraceae</taxon>
        <taxon>Punica</taxon>
    </lineage>
</organism>
<evidence type="ECO:0000313" key="3">
    <source>
        <dbReference type="Proteomes" id="UP000197138"/>
    </source>
</evidence>
<dbReference type="EMBL" id="MTKT01002507">
    <property type="protein sequence ID" value="OWM77933.1"/>
    <property type="molecule type" value="Genomic_DNA"/>
</dbReference>
<protein>
    <submittedName>
        <fullName evidence="2">Uncharacterized protein</fullName>
    </submittedName>
</protein>
<sequence>MLGRNGLSFWAGPAKKRTGPRPVSQGRPESGGSGGARLGAVVLAPGHRYDCTRGLGRGLWAPPMLRRGPSGPADASPWSIRTSPTLNRPESGGVGVKLRFSGDVPSSPISKFAKLRANCSISLTGSSSS</sequence>
<feature type="region of interest" description="Disordered" evidence="1">
    <location>
        <begin position="1"/>
        <end position="38"/>
    </location>
</feature>
<name>A0A218WZ61_PUNGR</name>
<feature type="compositionally biased region" description="Polar residues" evidence="1">
    <location>
        <begin position="79"/>
        <end position="88"/>
    </location>
</feature>
<comment type="caution">
    <text evidence="2">The sequence shown here is derived from an EMBL/GenBank/DDBJ whole genome shotgun (WGS) entry which is preliminary data.</text>
</comment>
<reference evidence="3" key="1">
    <citation type="journal article" date="2017" name="Plant J.">
        <title>The pomegranate (Punica granatum L.) genome and the genomics of punicalagin biosynthesis.</title>
        <authorList>
            <person name="Qin G."/>
            <person name="Xu C."/>
            <person name="Ming R."/>
            <person name="Tang H."/>
            <person name="Guyot R."/>
            <person name="Kramer E.M."/>
            <person name="Hu Y."/>
            <person name="Yi X."/>
            <person name="Qi Y."/>
            <person name="Xu X."/>
            <person name="Gao Z."/>
            <person name="Pan H."/>
            <person name="Jian J."/>
            <person name="Tian Y."/>
            <person name="Yue Z."/>
            <person name="Xu Y."/>
        </authorList>
    </citation>
    <scope>NUCLEOTIDE SEQUENCE [LARGE SCALE GENOMIC DNA]</scope>
    <source>
        <strain evidence="3">cv. Dabenzi</strain>
    </source>
</reference>